<name>A0ABS6AXD2_9NOCA</name>
<dbReference type="InterPro" id="IPR011701">
    <property type="entry name" value="MFS"/>
</dbReference>
<feature type="transmembrane region" description="Helical" evidence="8">
    <location>
        <begin position="391"/>
        <end position="412"/>
    </location>
</feature>
<dbReference type="Gene3D" id="1.20.1720.10">
    <property type="entry name" value="Multidrug resistance protein D"/>
    <property type="match status" value="1"/>
</dbReference>
<protein>
    <submittedName>
        <fullName evidence="10">MFS transporter</fullName>
    </submittedName>
</protein>
<evidence type="ECO:0000256" key="4">
    <source>
        <dbReference type="ARBA" id="ARBA00022692"/>
    </source>
</evidence>
<keyword evidence="2" id="KW-0813">Transport</keyword>
<evidence type="ECO:0000256" key="8">
    <source>
        <dbReference type="SAM" id="Phobius"/>
    </source>
</evidence>
<accession>A0ABS6AXD2</accession>
<feature type="transmembrane region" description="Helical" evidence="8">
    <location>
        <begin position="77"/>
        <end position="96"/>
    </location>
</feature>
<evidence type="ECO:0000256" key="7">
    <source>
        <dbReference type="SAM" id="MobiDB-lite"/>
    </source>
</evidence>
<dbReference type="InterPro" id="IPR004638">
    <property type="entry name" value="EmrB-like"/>
</dbReference>
<dbReference type="InterPro" id="IPR020846">
    <property type="entry name" value="MFS_dom"/>
</dbReference>
<dbReference type="CDD" id="cd17321">
    <property type="entry name" value="MFS_MMR_MDR_like"/>
    <property type="match status" value="1"/>
</dbReference>
<keyword evidence="5 8" id="KW-1133">Transmembrane helix</keyword>
<evidence type="ECO:0000256" key="6">
    <source>
        <dbReference type="ARBA" id="ARBA00023136"/>
    </source>
</evidence>
<feature type="transmembrane region" description="Helical" evidence="8">
    <location>
        <begin position="357"/>
        <end position="379"/>
    </location>
</feature>
<feature type="compositionally biased region" description="Low complexity" evidence="7">
    <location>
        <begin position="9"/>
        <end position="26"/>
    </location>
</feature>
<dbReference type="Pfam" id="PF07690">
    <property type="entry name" value="MFS_1"/>
    <property type="match status" value="1"/>
</dbReference>
<feature type="transmembrane region" description="Helical" evidence="8">
    <location>
        <begin position="108"/>
        <end position="127"/>
    </location>
</feature>
<dbReference type="Gene3D" id="1.20.1250.20">
    <property type="entry name" value="MFS general substrate transporter like domains"/>
    <property type="match status" value="1"/>
</dbReference>
<feature type="region of interest" description="Disordered" evidence="7">
    <location>
        <begin position="1"/>
        <end position="26"/>
    </location>
</feature>
<dbReference type="PANTHER" id="PTHR42718">
    <property type="entry name" value="MAJOR FACILITATOR SUPERFAMILY MULTIDRUG TRANSPORTER MFSC"/>
    <property type="match status" value="1"/>
</dbReference>
<feature type="transmembrane region" description="Helical" evidence="8">
    <location>
        <begin position="298"/>
        <end position="321"/>
    </location>
</feature>
<dbReference type="PROSITE" id="PS50850">
    <property type="entry name" value="MFS"/>
    <property type="match status" value="1"/>
</dbReference>
<dbReference type="InterPro" id="IPR036259">
    <property type="entry name" value="MFS_trans_sf"/>
</dbReference>
<evidence type="ECO:0000256" key="5">
    <source>
        <dbReference type="ARBA" id="ARBA00022989"/>
    </source>
</evidence>
<feature type="transmembrane region" description="Helical" evidence="8">
    <location>
        <begin position="170"/>
        <end position="190"/>
    </location>
</feature>
<dbReference type="Proteomes" id="UP000733379">
    <property type="component" value="Unassembled WGS sequence"/>
</dbReference>
<gene>
    <name evidence="10" type="ORF">KO481_08940</name>
</gene>
<dbReference type="NCBIfam" id="TIGR00711">
    <property type="entry name" value="efflux_EmrB"/>
    <property type="match status" value="1"/>
</dbReference>
<feature type="region of interest" description="Disordered" evidence="7">
    <location>
        <begin position="521"/>
        <end position="569"/>
    </location>
</feature>
<dbReference type="SUPFAM" id="SSF103473">
    <property type="entry name" value="MFS general substrate transporter"/>
    <property type="match status" value="1"/>
</dbReference>
<feature type="transmembrane region" description="Helical" evidence="8">
    <location>
        <begin position="433"/>
        <end position="452"/>
    </location>
</feature>
<feature type="transmembrane region" description="Helical" evidence="8">
    <location>
        <begin position="333"/>
        <end position="350"/>
    </location>
</feature>
<feature type="transmembrane region" description="Helical" evidence="8">
    <location>
        <begin position="196"/>
        <end position="218"/>
    </location>
</feature>
<evidence type="ECO:0000313" key="10">
    <source>
        <dbReference type="EMBL" id="MBU3061649.1"/>
    </source>
</evidence>
<comment type="subcellular location">
    <subcellularLocation>
        <location evidence="1">Cell membrane</location>
        <topology evidence="1">Multi-pass membrane protein</topology>
    </subcellularLocation>
</comment>
<evidence type="ECO:0000259" key="9">
    <source>
        <dbReference type="PROSITE" id="PS50850"/>
    </source>
</evidence>
<organism evidence="10 11">
    <name type="scientific">Nocardia albiluteola</name>
    <dbReference type="NCBI Taxonomy" id="2842303"/>
    <lineage>
        <taxon>Bacteria</taxon>
        <taxon>Bacillati</taxon>
        <taxon>Actinomycetota</taxon>
        <taxon>Actinomycetes</taxon>
        <taxon>Mycobacteriales</taxon>
        <taxon>Nocardiaceae</taxon>
        <taxon>Nocardia</taxon>
    </lineage>
</organism>
<evidence type="ECO:0000256" key="2">
    <source>
        <dbReference type="ARBA" id="ARBA00022448"/>
    </source>
</evidence>
<feature type="domain" description="Major facilitator superfamily (MFS) profile" evidence="9">
    <location>
        <begin position="42"/>
        <end position="519"/>
    </location>
</feature>
<reference evidence="10 11" key="1">
    <citation type="submission" date="2021-06" db="EMBL/GenBank/DDBJ databases">
        <title>Actinomycetes sequencing.</title>
        <authorList>
            <person name="Shan Q."/>
        </authorList>
    </citation>
    <scope>NUCLEOTIDE SEQUENCE [LARGE SCALE GENOMIC DNA]</scope>
    <source>
        <strain evidence="10 11">NEAU-G5</strain>
    </source>
</reference>
<feature type="transmembrane region" description="Helical" evidence="8">
    <location>
        <begin position="495"/>
        <end position="514"/>
    </location>
</feature>
<evidence type="ECO:0000313" key="11">
    <source>
        <dbReference type="Proteomes" id="UP000733379"/>
    </source>
</evidence>
<feature type="compositionally biased region" description="Low complexity" evidence="7">
    <location>
        <begin position="546"/>
        <end position="562"/>
    </location>
</feature>
<dbReference type="PANTHER" id="PTHR42718:SF42">
    <property type="entry name" value="EXPORT PROTEIN"/>
    <property type="match status" value="1"/>
</dbReference>
<keyword evidence="11" id="KW-1185">Reference proteome</keyword>
<feature type="transmembrane region" description="Helical" evidence="8">
    <location>
        <begin position="260"/>
        <end position="277"/>
    </location>
</feature>
<keyword evidence="3" id="KW-1003">Cell membrane</keyword>
<feature type="transmembrane region" description="Helical" evidence="8">
    <location>
        <begin position="133"/>
        <end position="158"/>
    </location>
</feature>
<keyword evidence="6 8" id="KW-0472">Membrane</keyword>
<feature type="transmembrane region" description="Helical" evidence="8">
    <location>
        <begin position="230"/>
        <end position="248"/>
    </location>
</feature>
<keyword evidence="4 8" id="KW-0812">Transmembrane</keyword>
<proteinExistence type="predicted"/>
<evidence type="ECO:0000256" key="3">
    <source>
        <dbReference type="ARBA" id="ARBA00022475"/>
    </source>
</evidence>
<evidence type="ECO:0000256" key="1">
    <source>
        <dbReference type="ARBA" id="ARBA00004651"/>
    </source>
</evidence>
<dbReference type="EMBL" id="JAHKNI010000002">
    <property type="protein sequence ID" value="MBU3061649.1"/>
    <property type="molecule type" value="Genomic_DNA"/>
</dbReference>
<feature type="transmembrane region" description="Helical" evidence="8">
    <location>
        <begin position="40"/>
        <end position="65"/>
    </location>
</feature>
<sequence>MNGTDARGRTPAAAAPGALTSPTSAADDARVTPAAAKTRWLALSALVVAMLTIGLDTTVLVVALPTIAVDLHASTSALQWFTTAYTLALAALMLPAGALGDRYGRKRFLVGALALFGAASVWCTLAASSGQLIAARALLGVAAAAMMPLSMAVLPALFPDKGERQRALTIWVTSTAIGMPLGPIVGGWLLQNFWWGSVFLINVPMALVGLLAVAVLVPESRSANAFRIDLPGVVLSAAGMLGLTYGFIRLGGQGWGDGAGWASVAAGVVMLALFIGWQRRTAHPLVDLGLFGARGFRWGTVYSVLVNFAMFGMFFTVPQYFQAVLGVDSLGSGLRLLPLIGGLLVGTRLVDKLLPRLGLRIVLVAGFLLLAGGLVIGALTRVGSGYGHTALWLTVLGIGMGFVMPAAMGMAMGELDAERSGSGSALMQALRQAGGTIGVAVLGTVLATQYRAGLGGYDRAPISDGVNGGVAVAHKLGDHAMLAQVQSAFVGGMGAMLWVCAGICVIAALVAAILTRGHGSGAQDAAEDGGDPAAVDAGMTVGGGSATAVDTAPDAADPVASAGESDHAG</sequence>
<comment type="caution">
    <text evidence="10">The sequence shown here is derived from an EMBL/GenBank/DDBJ whole genome shotgun (WGS) entry which is preliminary data.</text>
</comment>